<keyword evidence="4" id="KW-0378">Hydrolase</keyword>
<evidence type="ECO:0000256" key="6">
    <source>
        <dbReference type="ARBA" id="ARBA00029466"/>
    </source>
</evidence>
<dbReference type="Pfam" id="PF03852">
    <property type="entry name" value="Vsr"/>
    <property type="match status" value="1"/>
</dbReference>
<sequence length="160" mass="19118">MTDIFSKDKRRKIMSKIRAKNTKPELIVRKYLFSKGYRYRLNVKSLPGSPDIVLKKIRTVIFINGCFWHGHTPCNLYKVPKTNTEWWKEKIERNKARDYKKSMELRQMGWHVITIWECQLRTHTRIQTLYALDLALSNILLSTYSTSLKETPYSNFSKQK</sequence>
<protein>
    <submittedName>
        <fullName evidence="7">DNA mismatch endonuclease Vsr</fullName>
    </submittedName>
</protein>
<dbReference type="GO" id="GO:0004519">
    <property type="term" value="F:endonuclease activity"/>
    <property type="evidence" value="ECO:0007669"/>
    <property type="project" value="UniProtKB-KW"/>
</dbReference>
<dbReference type="Proteomes" id="UP000600230">
    <property type="component" value="Unassembled WGS sequence"/>
</dbReference>
<name>A0ABR7BZG7_9BACE</name>
<dbReference type="NCBIfam" id="TIGR00632">
    <property type="entry name" value="vsr"/>
    <property type="match status" value="1"/>
</dbReference>
<keyword evidence="2 7" id="KW-0255">Endonuclease</keyword>
<dbReference type="SUPFAM" id="SSF52980">
    <property type="entry name" value="Restriction endonuclease-like"/>
    <property type="match status" value="1"/>
</dbReference>
<reference evidence="7 8" key="1">
    <citation type="submission" date="2020-08" db="EMBL/GenBank/DDBJ databases">
        <title>Genome public.</title>
        <authorList>
            <person name="Liu C."/>
            <person name="Sun Q."/>
        </authorList>
    </citation>
    <scope>NUCLEOTIDE SEQUENCE [LARGE SCALE GENOMIC DNA]</scope>
    <source>
        <strain evidence="7 8">NSJ-21</strain>
    </source>
</reference>
<evidence type="ECO:0000313" key="8">
    <source>
        <dbReference type="Proteomes" id="UP000600230"/>
    </source>
</evidence>
<evidence type="ECO:0000256" key="5">
    <source>
        <dbReference type="ARBA" id="ARBA00023204"/>
    </source>
</evidence>
<gene>
    <name evidence="7" type="primary">vsr</name>
    <name evidence="7" type="ORF">H8S53_05695</name>
</gene>
<evidence type="ECO:0000313" key="7">
    <source>
        <dbReference type="EMBL" id="MBC5590742.1"/>
    </source>
</evidence>
<dbReference type="Gene3D" id="3.40.960.10">
    <property type="entry name" value="VSR Endonuclease"/>
    <property type="match status" value="1"/>
</dbReference>
<accession>A0ABR7BZG7</accession>
<organism evidence="7 8">
    <name type="scientific">Bacteroides parvus</name>
    <dbReference type="NCBI Taxonomy" id="2763025"/>
    <lineage>
        <taxon>Bacteria</taxon>
        <taxon>Pseudomonadati</taxon>
        <taxon>Bacteroidota</taxon>
        <taxon>Bacteroidia</taxon>
        <taxon>Bacteroidales</taxon>
        <taxon>Bacteroidaceae</taxon>
        <taxon>Bacteroides</taxon>
    </lineage>
</organism>
<dbReference type="InterPro" id="IPR011335">
    <property type="entry name" value="Restrct_endonuc-II-like"/>
</dbReference>
<comment type="caution">
    <text evidence="7">The sequence shown here is derived from an EMBL/GenBank/DDBJ whole genome shotgun (WGS) entry which is preliminary data.</text>
</comment>
<proteinExistence type="inferred from homology"/>
<evidence type="ECO:0000256" key="1">
    <source>
        <dbReference type="ARBA" id="ARBA00022722"/>
    </source>
</evidence>
<comment type="similarity">
    <text evidence="6">Belongs to the Vsr family.</text>
</comment>
<dbReference type="InterPro" id="IPR004603">
    <property type="entry name" value="DNA_mismatch_endonuc_vsr"/>
</dbReference>
<keyword evidence="8" id="KW-1185">Reference proteome</keyword>
<keyword evidence="3" id="KW-0227">DNA damage</keyword>
<keyword evidence="5" id="KW-0234">DNA repair</keyword>
<evidence type="ECO:0000256" key="4">
    <source>
        <dbReference type="ARBA" id="ARBA00022801"/>
    </source>
</evidence>
<keyword evidence="1" id="KW-0540">Nuclease</keyword>
<dbReference type="EMBL" id="JACOOG010000001">
    <property type="protein sequence ID" value="MBC5590742.1"/>
    <property type="molecule type" value="Genomic_DNA"/>
</dbReference>
<evidence type="ECO:0000256" key="2">
    <source>
        <dbReference type="ARBA" id="ARBA00022759"/>
    </source>
</evidence>
<dbReference type="CDD" id="cd00221">
    <property type="entry name" value="Vsr"/>
    <property type="match status" value="1"/>
</dbReference>
<evidence type="ECO:0000256" key="3">
    <source>
        <dbReference type="ARBA" id="ARBA00022763"/>
    </source>
</evidence>
<dbReference type="RefSeq" id="WP_115502084.1">
    <property type="nucleotide sequence ID" value="NZ_JACOOG010000001.1"/>
</dbReference>